<sequence>MRKTERMISIFKTNVHTEVELQELVPNLNVAVPNLNWHIDLTDCDKILRIDSQVNINELVISMFTRLGFSCIVLEVFHAPPR</sequence>
<name>A0ABV8P6S7_9SPHI</name>
<accession>A0ABV8P6S7</accession>
<protein>
    <submittedName>
        <fullName evidence="1">Uncharacterized protein</fullName>
    </submittedName>
</protein>
<keyword evidence="2" id="KW-1185">Reference proteome</keyword>
<evidence type="ECO:0000313" key="1">
    <source>
        <dbReference type="EMBL" id="MFC4210893.1"/>
    </source>
</evidence>
<proteinExistence type="predicted"/>
<comment type="caution">
    <text evidence="1">The sequence shown here is derived from an EMBL/GenBank/DDBJ whole genome shotgun (WGS) entry which is preliminary data.</text>
</comment>
<gene>
    <name evidence="1" type="ORF">ACFOWA_06860</name>
</gene>
<evidence type="ECO:0000313" key="2">
    <source>
        <dbReference type="Proteomes" id="UP001595789"/>
    </source>
</evidence>
<dbReference type="Proteomes" id="UP001595789">
    <property type="component" value="Unassembled WGS sequence"/>
</dbReference>
<reference evidence="2" key="1">
    <citation type="journal article" date="2019" name="Int. J. Syst. Evol. Microbiol.">
        <title>The Global Catalogue of Microorganisms (GCM) 10K type strain sequencing project: providing services to taxonomists for standard genome sequencing and annotation.</title>
        <authorList>
            <consortium name="The Broad Institute Genomics Platform"/>
            <consortium name="The Broad Institute Genome Sequencing Center for Infectious Disease"/>
            <person name="Wu L."/>
            <person name="Ma J."/>
        </authorList>
    </citation>
    <scope>NUCLEOTIDE SEQUENCE [LARGE SCALE GENOMIC DNA]</scope>
    <source>
        <strain evidence="2">CCM 8691</strain>
    </source>
</reference>
<organism evidence="1 2">
    <name type="scientific">Pedobacter lithocola</name>
    <dbReference type="NCBI Taxonomy" id="1908239"/>
    <lineage>
        <taxon>Bacteria</taxon>
        <taxon>Pseudomonadati</taxon>
        <taxon>Bacteroidota</taxon>
        <taxon>Sphingobacteriia</taxon>
        <taxon>Sphingobacteriales</taxon>
        <taxon>Sphingobacteriaceae</taxon>
        <taxon>Pedobacter</taxon>
    </lineage>
</organism>
<dbReference type="EMBL" id="JBHSBW010000007">
    <property type="protein sequence ID" value="MFC4210893.1"/>
    <property type="molecule type" value="Genomic_DNA"/>
</dbReference>
<dbReference type="RefSeq" id="WP_378983196.1">
    <property type="nucleotide sequence ID" value="NZ_JBHSBW010000007.1"/>
</dbReference>